<dbReference type="PROSITE" id="PS51938">
    <property type="entry name" value="SUZ_C"/>
    <property type="match status" value="1"/>
</dbReference>
<dbReference type="Pfam" id="PF00076">
    <property type="entry name" value="RRM_1"/>
    <property type="match status" value="1"/>
</dbReference>
<evidence type="ECO:0000259" key="8">
    <source>
        <dbReference type="PROSITE" id="PS50102"/>
    </source>
</evidence>
<feature type="domain" description="RRM" evidence="8">
    <location>
        <begin position="194"/>
        <end position="282"/>
    </location>
</feature>
<organism evidence="11 12">
    <name type="scientific">Genlisea aurea</name>
    <dbReference type="NCBI Taxonomy" id="192259"/>
    <lineage>
        <taxon>Eukaryota</taxon>
        <taxon>Viridiplantae</taxon>
        <taxon>Streptophyta</taxon>
        <taxon>Embryophyta</taxon>
        <taxon>Tracheophyta</taxon>
        <taxon>Spermatophyta</taxon>
        <taxon>Magnoliopsida</taxon>
        <taxon>eudicotyledons</taxon>
        <taxon>Gunneridae</taxon>
        <taxon>Pentapetalae</taxon>
        <taxon>asterids</taxon>
        <taxon>lamiids</taxon>
        <taxon>Lamiales</taxon>
        <taxon>Lentibulariaceae</taxon>
        <taxon>Genlisea</taxon>
    </lineage>
</organism>
<feature type="region of interest" description="Disordered" evidence="7">
    <location>
        <begin position="1"/>
        <end position="22"/>
    </location>
</feature>
<dbReference type="GO" id="GO:1990904">
    <property type="term" value="C:ribonucleoprotein complex"/>
    <property type="evidence" value="ECO:0007669"/>
    <property type="project" value="InterPro"/>
</dbReference>
<dbReference type="SUPFAM" id="SSF46785">
    <property type="entry name" value="Winged helix' DNA-binding domain"/>
    <property type="match status" value="1"/>
</dbReference>
<keyword evidence="12" id="KW-1185">Reference proteome</keyword>
<evidence type="ECO:0000256" key="4">
    <source>
        <dbReference type="ARBA" id="ARBA00023163"/>
    </source>
</evidence>
<dbReference type="OrthoDB" id="435402at2759"/>
<evidence type="ECO:0000313" key="12">
    <source>
        <dbReference type="Proteomes" id="UP000015453"/>
    </source>
</evidence>
<dbReference type="GO" id="GO:0003723">
    <property type="term" value="F:RNA binding"/>
    <property type="evidence" value="ECO:0007669"/>
    <property type="project" value="UniProtKB-UniRule"/>
</dbReference>
<dbReference type="InterPro" id="IPR035979">
    <property type="entry name" value="RBD_domain_sf"/>
</dbReference>
<dbReference type="PRINTS" id="PR00302">
    <property type="entry name" value="LUPUSLA"/>
</dbReference>
<dbReference type="InterPro" id="IPR036390">
    <property type="entry name" value="WH_DNA-bd_sf"/>
</dbReference>
<feature type="compositionally biased region" description="Polar residues" evidence="7">
    <location>
        <begin position="345"/>
        <end position="354"/>
    </location>
</feature>
<evidence type="ECO:0000313" key="11">
    <source>
        <dbReference type="EMBL" id="EPS74002.1"/>
    </source>
</evidence>
<dbReference type="Gene3D" id="1.10.10.10">
    <property type="entry name" value="Winged helix-like DNA-binding domain superfamily/Winged helix DNA-binding domain"/>
    <property type="match status" value="1"/>
</dbReference>
<evidence type="ECO:0000256" key="1">
    <source>
        <dbReference type="ARBA" id="ARBA00004123"/>
    </source>
</evidence>
<evidence type="ECO:0000256" key="6">
    <source>
        <dbReference type="PROSITE-ProRule" id="PRU00332"/>
    </source>
</evidence>
<keyword evidence="2 6" id="KW-0694">RNA-binding</keyword>
<keyword evidence="5" id="KW-0539">Nucleus</keyword>
<name>S8EMT2_9LAMI</name>
<dbReference type="InterPro" id="IPR002344">
    <property type="entry name" value="Lupus_La"/>
</dbReference>
<dbReference type="InterPro" id="IPR036388">
    <property type="entry name" value="WH-like_DNA-bd_sf"/>
</dbReference>
<dbReference type="GO" id="GO:0006396">
    <property type="term" value="P:RNA processing"/>
    <property type="evidence" value="ECO:0007669"/>
    <property type="project" value="InterPro"/>
</dbReference>
<dbReference type="SMART" id="SM00360">
    <property type="entry name" value="RRM"/>
    <property type="match status" value="1"/>
</dbReference>
<dbReference type="InterPro" id="IPR024642">
    <property type="entry name" value="SUZ-C"/>
</dbReference>
<reference evidence="11 12" key="1">
    <citation type="journal article" date="2013" name="BMC Genomics">
        <title>The miniature genome of a carnivorous plant Genlisea aurea contains a low number of genes and short non-coding sequences.</title>
        <authorList>
            <person name="Leushkin E.V."/>
            <person name="Sutormin R.A."/>
            <person name="Nabieva E.R."/>
            <person name="Penin A.A."/>
            <person name="Kondrashov A.S."/>
            <person name="Logacheva M.D."/>
        </authorList>
    </citation>
    <scope>NUCLEOTIDE SEQUENCE [LARGE SCALE GENOMIC DNA]</scope>
</reference>
<keyword evidence="3" id="KW-0805">Transcription regulation</keyword>
<dbReference type="InterPro" id="IPR006630">
    <property type="entry name" value="La_HTH"/>
</dbReference>
<comment type="subcellular location">
    <subcellularLocation>
        <location evidence="1">Nucleus</location>
    </subcellularLocation>
</comment>
<feature type="domain" description="HTH La-type RNA-binding" evidence="9">
    <location>
        <begin position="96"/>
        <end position="187"/>
    </location>
</feature>
<evidence type="ECO:0008006" key="13">
    <source>
        <dbReference type="Google" id="ProtNLM"/>
    </source>
</evidence>
<proteinExistence type="predicted"/>
<evidence type="ECO:0000259" key="10">
    <source>
        <dbReference type="PROSITE" id="PS51938"/>
    </source>
</evidence>
<sequence length="379" mass="42765">MAQASRENDEHHSSENKKRADWPPFKLNAAAPEFVPRAHLMRMQGYVHPPLYLQYPDRNAAANNWIYFPDRETPHYPSPATLPPHQNLQHFKENTATLTEELKCSIIQQAEYMFSDLSLLANESFTKHMSKDHEGYVPVNFVTMTKQLKSLNVTNHMVAKALMSSSTLVVSNDGKKVRRKQPFTEKDKEELQMRTVIAENLPDNHSIESIEKLFHVVGNVKSIRICQPQEPNTSKSDAVASYKLRVMVEYENAENAEKAAEKLNDERHWRKGMRVRVMLKRSAKAMTKGRRSLDGVVDEAEATADLFEVVVDETSQKGWLPNRGKPPKRTTSLPPATSASAASTGEVSSKQTTARGPRMPDGTRGFTLGRGKPLFVQVQ</sequence>
<dbReference type="InterPro" id="IPR045180">
    <property type="entry name" value="La_dom_prot"/>
</dbReference>
<dbReference type="SUPFAM" id="SSF54928">
    <property type="entry name" value="RNA-binding domain, RBD"/>
    <property type="match status" value="1"/>
</dbReference>
<dbReference type="Gene3D" id="3.30.70.330">
    <property type="match status" value="1"/>
</dbReference>
<dbReference type="PROSITE" id="PS50961">
    <property type="entry name" value="HTH_LA"/>
    <property type="match status" value="1"/>
</dbReference>
<dbReference type="PANTHER" id="PTHR22792">
    <property type="entry name" value="LUPUS LA PROTEIN-RELATED"/>
    <property type="match status" value="1"/>
</dbReference>
<feature type="region of interest" description="Disordered" evidence="7">
    <location>
        <begin position="315"/>
        <end position="379"/>
    </location>
</feature>
<dbReference type="AlphaFoldDB" id="S8EMT2"/>
<dbReference type="PROSITE" id="PS50102">
    <property type="entry name" value="RRM"/>
    <property type="match status" value="1"/>
</dbReference>
<feature type="compositionally biased region" description="Low complexity" evidence="7">
    <location>
        <begin position="330"/>
        <end position="344"/>
    </location>
</feature>
<evidence type="ECO:0000256" key="3">
    <source>
        <dbReference type="ARBA" id="ARBA00023015"/>
    </source>
</evidence>
<evidence type="ECO:0000256" key="7">
    <source>
        <dbReference type="SAM" id="MobiDB-lite"/>
    </source>
</evidence>
<feature type="compositionally biased region" description="Basic and acidic residues" evidence="7">
    <location>
        <begin position="1"/>
        <end position="21"/>
    </location>
</feature>
<dbReference type="InterPro" id="IPR012677">
    <property type="entry name" value="Nucleotide-bd_a/b_plait_sf"/>
</dbReference>
<comment type="caution">
    <text evidence="11">The sequence shown here is derived from an EMBL/GenBank/DDBJ whole genome shotgun (WGS) entry which is preliminary data.</text>
</comment>
<evidence type="ECO:0000256" key="5">
    <source>
        <dbReference type="ARBA" id="ARBA00023242"/>
    </source>
</evidence>
<protein>
    <recommendedName>
        <fullName evidence="13">HTH La-type RNA-binding domain-containing protein</fullName>
    </recommendedName>
</protein>
<dbReference type="PANTHER" id="PTHR22792:SF62">
    <property type="entry name" value="LA-RELATED PROTEIN 7"/>
    <property type="match status" value="1"/>
</dbReference>
<dbReference type="InterPro" id="IPR000504">
    <property type="entry name" value="RRM_dom"/>
</dbReference>
<accession>S8EMT2</accession>
<dbReference type="EMBL" id="AUSU01000221">
    <property type="protein sequence ID" value="EPS74002.1"/>
    <property type="molecule type" value="Genomic_DNA"/>
</dbReference>
<dbReference type="Proteomes" id="UP000015453">
    <property type="component" value="Unassembled WGS sequence"/>
</dbReference>
<evidence type="ECO:0000256" key="2">
    <source>
        <dbReference type="ARBA" id="ARBA00022884"/>
    </source>
</evidence>
<keyword evidence="4" id="KW-0804">Transcription</keyword>
<gene>
    <name evidence="11" type="ORF">M569_00755</name>
</gene>
<dbReference type="Pfam" id="PF05383">
    <property type="entry name" value="La"/>
    <property type="match status" value="1"/>
</dbReference>
<evidence type="ECO:0000259" key="9">
    <source>
        <dbReference type="PROSITE" id="PS50961"/>
    </source>
</evidence>
<dbReference type="GO" id="GO:0005634">
    <property type="term" value="C:nucleus"/>
    <property type="evidence" value="ECO:0007669"/>
    <property type="project" value="UniProtKB-SubCell"/>
</dbReference>
<feature type="domain" description="SUZ-C" evidence="10">
    <location>
        <begin position="321"/>
        <end position="370"/>
    </location>
</feature>
<dbReference type="SMART" id="SM00715">
    <property type="entry name" value="LA"/>
    <property type="match status" value="1"/>
</dbReference>